<protein>
    <submittedName>
        <fullName evidence="3">Pyridoxamine 5'-phosphate oxidase family protein</fullName>
    </submittedName>
</protein>
<reference evidence="3" key="1">
    <citation type="journal article" date="2022" name="Front. Microbiol.">
        <title>Mirubactin C rescues the lethal effect of cell wall biosynthesis mutations in Bacillus subtilis.</title>
        <authorList>
            <person name="Kepplinger B."/>
            <person name="Wen X."/>
            <person name="Tyler A.R."/>
            <person name="Kim B.Y."/>
            <person name="Brown J."/>
            <person name="Banks P."/>
            <person name="Dashti Y."/>
            <person name="Mackenzie E.S."/>
            <person name="Wills C."/>
            <person name="Kawai Y."/>
            <person name="Waldron K.J."/>
            <person name="Allenby N.E.E."/>
            <person name="Wu L.J."/>
            <person name="Hall M.J."/>
            <person name="Errington J."/>
        </authorList>
    </citation>
    <scope>NUCLEOTIDE SEQUENCE</scope>
    <source>
        <strain evidence="3">MDA8-470</strain>
    </source>
</reference>
<feature type="domain" description="Pyridoxamine 5'-phosphate oxidase N-terminal" evidence="2">
    <location>
        <begin position="20"/>
        <end position="130"/>
    </location>
</feature>
<evidence type="ECO:0000259" key="2">
    <source>
        <dbReference type="Pfam" id="PF01243"/>
    </source>
</evidence>
<dbReference type="Pfam" id="PF01243">
    <property type="entry name" value="PNPOx_N"/>
    <property type="match status" value="1"/>
</dbReference>
<organism evidence="3 4">
    <name type="scientific">Streptomyces drozdowiczii</name>
    <dbReference type="NCBI Taxonomy" id="202862"/>
    <lineage>
        <taxon>Bacteria</taxon>
        <taxon>Bacillati</taxon>
        <taxon>Actinomycetota</taxon>
        <taxon>Actinomycetes</taxon>
        <taxon>Kitasatosporales</taxon>
        <taxon>Streptomycetaceae</taxon>
        <taxon>Streptomyces</taxon>
    </lineage>
</organism>
<dbReference type="Gene3D" id="2.30.110.10">
    <property type="entry name" value="Electron Transport, Fmn-binding Protein, Chain A"/>
    <property type="match status" value="1"/>
</dbReference>
<accession>A0ABY6PXG3</accession>
<dbReference type="InterPro" id="IPR012349">
    <property type="entry name" value="Split_barrel_FMN-bd"/>
</dbReference>
<proteinExistence type="predicted"/>
<dbReference type="InterPro" id="IPR011576">
    <property type="entry name" value="Pyridox_Oxase_N"/>
</dbReference>
<dbReference type="Proteomes" id="UP001164963">
    <property type="component" value="Chromosome"/>
</dbReference>
<dbReference type="RefSeq" id="WP_073968251.1">
    <property type="nucleotide sequence ID" value="NZ_CP098740.1"/>
</dbReference>
<gene>
    <name evidence="3" type="ORF">NEH16_24030</name>
</gene>
<keyword evidence="1" id="KW-0560">Oxidoreductase</keyword>
<evidence type="ECO:0000256" key="1">
    <source>
        <dbReference type="ARBA" id="ARBA00023002"/>
    </source>
</evidence>
<name>A0ABY6PXG3_9ACTN</name>
<dbReference type="EMBL" id="CP098740">
    <property type="protein sequence ID" value="UZK56740.1"/>
    <property type="molecule type" value="Genomic_DNA"/>
</dbReference>
<dbReference type="PANTHER" id="PTHR35176">
    <property type="entry name" value="HEME OXYGENASE HI_0854-RELATED"/>
    <property type="match status" value="1"/>
</dbReference>
<dbReference type="SUPFAM" id="SSF50475">
    <property type="entry name" value="FMN-binding split barrel"/>
    <property type="match status" value="1"/>
</dbReference>
<evidence type="ECO:0000313" key="3">
    <source>
        <dbReference type="EMBL" id="UZK56740.1"/>
    </source>
</evidence>
<sequence>MTTSTWTDFRTAEPDFADTVRRRFAQYKHHVLATLRKDGSPRLTGLEVDFWEDEPHLGMMPNSRKALDLRRDPRFSVHANPGPDAEMADGDVRISGHAVEVTDPAVLARFIEERTPPEPFHLFRVEPTEVVRVGLEGGDTIVISTWRPGRPLRTIRRGNDG</sequence>
<keyword evidence="4" id="KW-1185">Reference proteome</keyword>
<evidence type="ECO:0000313" key="4">
    <source>
        <dbReference type="Proteomes" id="UP001164963"/>
    </source>
</evidence>
<dbReference type="PANTHER" id="PTHR35176:SF6">
    <property type="entry name" value="HEME OXYGENASE HI_0854-RELATED"/>
    <property type="match status" value="1"/>
</dbReference>
<dbReference type="InterPro" id="IPR052019">
    <property type="entry name" value="F420H2_bilvrd_red/Heme_oxyg"/>
</dbReference>